<evidence type="ECO:0000256" key="1">
    <source>
        <dbReference type="SAM" id="SignalP"/>
    </source>
</evidence>
<dbReference type="PROSITE" id="PS51257">
    <property type="entry name" value="PROKAR_LIPOPROTEIN"/>
    <property type="match status" value="1"/>
</dbReference>
<proteinExistence type="predicted"/>
<dbReference type="InterPro" id="IPR012338">
    <property type="entry name" value="Beta-lactam/transpept-like"/>
</dbReference>
<dbReference type="Proteomes" id="UP000029864">
    <property type="component" value="Unassembled WGS sequence"/>
</dbReference>
<evidence type="ECO:0000313" key="4">
    <source>
        <dbReference type="EMBL" id="MBB5643130.1"/>
    </source>
</evidence>
<protein>
    <submittedName>
        <fullName evidence="4">D-alanyl-D-alanine carboxypeptidase</fullName>
        <ecNumber evidence="4">3.4.16.4</ecNumber>
    </submittedName>
</protein>
<evidence type="ECO:0000313" key="3">
    <source>
        <dbReference type="EMBL" id="KGJ72873.1"/>
    </source>
</evidence>
<reference evidence="4 6" key="2">
    <citation type="submission" date="2020-08" db="EMBL/GenBank/DDBJ databases">
        <title>Sequencing the genomes of 1000 actinobacteria strains.</title>
        <authorList>
            <person name="Klenk H.-P."/>
        </authorList>
    </citation>
    <scope>NUCLEOTIDE SEQUENCE [LARGE SCALE GENOMIC DNA]</scope>
    <source>
        <strain evidence="4 6">DSM 21065</strain>
    </source>
</reference>
<reference evidence="3 5" key="1">
    <citation type="submission" date="2014-08" db="EMBL/GenBank/DDBJ databases">
        <authorList>
            <person name="Sisinthy S."/>
        </authorList>
    </citation>
    <scope>NUCLEOTIDE SEQUENCE [LARGE SCALE GENOMIC DNA]</scope>
    <source>
        <strain evidence="3 5">RuG17</strain>
    </source>
</reference>
<keyword evidence="1" id="KW-0732">Signal</keyword>
<organism evidence="3 5">
    <name type="scientific">Cryobacterium roopkundense</name>
    <dbReference type="NCBI Taxonomy" id="1001240"/>
    <lineage>
        <taxon>Bacteria</taxon>
        <taxon>Bacillati</taxon>
        <taxon>Actinomycetota</taxon>
        <taxon>Actinomycetes</taxon>
        <taxon>Micrococcales</taxon>
        <taxon>Microbacteriaceae</taxon>
        <taxon>Cryobacterium</taxon>
    </lineage>
</organism>
<feature type="domain" description="Beta-lactamase-related" evidence="2">
    <location>
        <begin position="53"/>
        <end position="366"/>
    </location>
</feature>
<keyword evidence="4" id="KW-0121">Carboxypeptidase</keyword>
<dbReference type="Pfam" id="PF00144">
    <property type="entry name" value="Beta-lactamase"/>
    <property type="match status" value="1"/>
</dbReference>
<dbReference type="RefSeq" id="WP_160175885.1">
    <property type="nucleotide sequence ID" value="NZ_JACHBQ010000001.1"/>
</dbReference>
<dbReference type="SUPFAM" id="SSF56601">
    <property type="entry name" value="beta-lactamase/transpeptidase-like"/>
    <property type="match status" value="1"/>
</dbReference>
<dbReference type="AlphaFoldDB" id="A0A099J5Z7"/>
<dbReference type="STRING" id="1001240.GY21_12550"/>
<evidence type="ECO:0000313" key="5">
    <source>
        <dbReference type="Proteomes" id="UP000029864"/>
    </source>
</evidence>
<name>A0A099J5Z7_9MICO</name>
<accession>A0A099J5Z7</accession>
<dbReference type="InterPro" id="IPR050491">
    <property type="entry name" value="AmpC-like"/>
</dbReference>
<dbReference type="eggNOG" id="COG1680">
    <property type="taxonomic scope" value="Bacteria"/>
</dbReference>
<dbReference type="EMBL" id="JPXF01000051">
    <property type="protein sequence ID" value="KGJ72873.1"/>
    <property type="molecule type" value="Genomic_DNA"/>
</dbReference>
<dbReference type="PANTHER" id="PTHR46825:SF7">
    <property type="entry name" value="D-ALANYL-D-ALANINE CARBOXYPEPTIDASE"/>
    <property type="match status" value="1"/>
</dbReference>
<keyword evidence="5" id="KW-1185">Reference proteome</keyword>
<gene>
    <name evidence="4" type="ORF">BJ997_003678</name>
    <name evidence="3" type="ORF">GY21_12550</name>
</gene>
<dbReference type="EMBL" id="JACHBQ010000001">
    <property type="protein sequence ID" value="MBB5643130.1"/>
    <property type="molecule type" value="Genomic_DNA"/>
</dbReference>
<sequence length="421" mass="43031">MKIPAGRRMNRVSVIRVAVLVSACLLLSGCTGDATAYGERDEALPGQITSQLEAAVNGAMAQADASGAIVGVWVPWAGRWVESPGTTTRGGSTPLTTDMRFRIGTNTTAMTCTVLLKLVDDGRVALDDEVSTYLPAIVGLSGVTLAQLCRNTSGLPDFTPLLTRQFVNTPTRQWPARELVANALGNPRVAAPGAVWAGSDTGIVLLGMALEAASGQSWNSLYHQYIFDPLGLSDTSYPDSEELTIPGAHPHGYAALGTCADVRDTTEITNSVAGVAGGVVSTLGDLKTWVQALVGAGLLSPESVEAQWTTVPAGDSAPSWQGYGVGVWRLGALRGSAGTIPGFLSAAFADPATGLTVVVMLNNSTAGVGFIRGLAQQLAAIASKAPRVEGGPAPTVGLPWSAEQAGAGLASAPCPAKAPAG</sequence>
<dbReference type="EC" id="3.4.16.4" evidence="4"/>
<dbReference type="GO" id="GO:0009002">
    <property type="term" value="F:serine-type D-Ala-D-Ala carboxypeptidase activity"/>
    <property type="evidence" value="ECO:0007669"/>
    <property type="project" value="UniProtKB-EC"/>
</dbReference>
<comment type="caution">
    <text evidence="3">The sequence shown here is derived from an EMBL/GenBank/DDBJ whole genome shotgun (WGS) entry which is preliminary data.</text>
</comment>
<dbReference type="Proteomes" id="UP000561726">
    <property type="component" value="Unassembled WGS sequence"/>
</dbReference>
<feature type="signal peptide" evidence="1">
    <location>
        <begin position="1"/>
        <end position="36"/>
    </location>
</feature>
<keyword evidence="4" id="KW-0645">Protease</keyword>
<dbReference type="Gene3D" id="3.40.710.10">
    <property type="entry name" value="DD-peptidase/beta-lactamase superfamily"/>
    <property type="match status" value="1"/>
</dbReference>
<evidence type="ECO:0000259" key="2">
    <source>
        <dbReference type="Pfam" id="PF00144"/>
    </source>
</evidence>
<evidence type="ECO:0000313" key="6">
    <source>
        <dbReference type="Proteomes" id="UP000561726"/>
    </source>
</evidence>
<dbReference type="OrthoDB" id="3174977at2"/>
<dbReference type="PANTHER" id="PTHR46825">
    <property type="entry name" value="D-ALANYL-D-ALANINE-CARBOXYPEPTIDASE/ENDOPEPTIDASE AMPH"/>
    <property type="match status" value="1"/>
</dbReference>
<keyword evidence="4" id="KW-0378">Hydrolase</keyword>
<feature type="chain" id="PRO_5033215990" evidence="1">
    <location>
        <begin position="37"/>
        <end position="421"/>
    </location>
</feature>
<dbReference type="InterPro" id="IPR001466">
    <property type="entry name" value="Beta-lactam-related"/>
</dbReference>